<gene>
    <name evidence="1" type="ORF">GRG538_LOCUS16657</name>
</gene>
<protein>
    <submittedName>
        <fullName evidence="1">Uncharacterized protein</fullName>
    </submittedName>
</protein>
<dbReference type="EMBL" id="CAJNYT010002674">
    <property type="protein sequence ID" value="CAF3485901.1"/>
    <property type="molecule type" value="Genomic_DNA"/>
</dbReference>
<dbReference type="Proteomes" id="UP000663872">
    <property type="component" value="Unassembled WGS sequence"/>
</dbReference>
<comment type="caution">
    <text evidence="1">The sequence shown here is derived from an EMBL/GenBank/DDBJ whole genome shotgun (WGS) entry which is preliminary data.</text>
</comment>
<evidence type="ECO:0000313" key="2">
    <source>
        <dbReference type="Proteomes" id="UP000663872"/>
    </source>
</evidence>
<feature type="non-terminal residue" evidence="1">
    <location>
        <position position="85"/>
    </location>
</feature>
<proteinExistence type="predicted"/>
<name>A0A818G3L4_9BILA</name>
<dbReference type="AlphaFoldDB" id="A0A818G3L4"/>
<evidence type="ECO:0000313" key="1">
    <source>
        <dbReference type="EMBL" id="CAF3485901.1"/>
    </source>
</evidence>
<organism evidence="1 2">
    <name type="scientific">Rotaria socialis</name>
    <dbReference type="NCBI Taxonomy" id="392032"/>
    <lineage>
        <taxon>Eukaryota</taxon>
        <taxon>Metazoa</taxon>
        <taxon>Spiralia</taxon>
        <taxon>Gnathifera</taxon>
        <taxon>Rotifera</taxon>
        <taxon>Eurotatoria</taxon>
        <taxon>Bdelloidea</taxon>
        <taxon>Philodinida</taxon>
        <taxon>Philodinidae</taxon>
        <taxon>Rotaria</taxon>
    </lineage>
</organism>
<sequence>MLRRFTVVRFDRSGKTGTLLLHWSSPTAQFLLAGMNINLGTNSLSQYLWQIQTQNVKRFLSTGQLLEVRRLYQALDLIAINALYD</sequence>
<accession>A0A818G3L4</accession>
<reference evidence="1" key="1">
    <citation type="submission" date="2021-02" db="EMBL/GenBank/DDBJ databases">
        <authorList>
            <person name="Nowell W R."/>
        </authorList>
    </citation>
    <scope>NUCLEOTIDE SEQUENCE</scope>
</reference>